<keyword evidence="2" id="KW-0378">Hydrolase</keyword>
<keyword evidence="7" id="KW-1185">Reference proteome</keyword>
<feature type="active site" evidence="4">
    <location>
        <position position="19"/>
    </location>
</feature>
<accession>A0A2B7WKM6</accession>
<name>A0A2B7WKM6_9EURO</name>
<keyword evidence="3" id="KW-0904">Protein phosphatase</keyword>
<dbReference type="AlphaFoldDB" id="A0A2B7WKM6"/>
<dbReference type="CDD" id="cd16343">
    <property type="entry name" value="LMWPTP"/>
    <property type="match status" value="1"/>
</dbReference>
<evidence type="ECO:0000256" key="4">
    <source>
        <dbReference type="PIRSR" id="PIRSR617867-1"/>
    </source>
</evidence>
<dbReference type="EMBL" id="PDNB01000258">
    <property type="protein sequence ID" value="PGG97079.1"/>
    <property type="molecule type" value="Genomic_DNA"/>
</dbReference>
<dbReference type="Proteomes" id="UP000223968">
    <property type="component" value="Unassembled WGS sequence"/>
</dbReference>
<comment type="similarity">
    <text evidence="1">Belongs to the low molecular weight phosphotyrosine protein phosphatase family.</text>
</comment>
<gene>
    <name evidence="6" type="ORF">AJ79_09353</name>
</gene>
<dbReference type="PANTHER" id="PTHR11717:SF7">
    <property type="entry name" value="LOW MOLECULAR WEIGHT PHOSPHOTYROSINE PROTEIN PHOSPHATASE"/>
    <property type="match status" value="1"/>
</dbReference>
<feature type="domain" description="Phosphotyrosine protein phosphatase I" evidence="5">
    <location>
        <begin position="7"/>
        <end position="181"/>
    </location>
</feature>
<dbReference type="PANTHER" id="PTHR11717">
    <property type="entry name" value="LOW MOLECULAR WEIGHT PROTEIN TYROSINE PHOSPHATASE"/>
    <property type="match status" value="1"/>
</dbReference>
<sequence>MASQEPISVLFVCLGNICRSPMAEAIFRHRIASLPANTPLSFSTIDSAGTGAYHVSSPPDHRTMSTLRAHNITDYTHSARKIRGTDFINFDYILAMDSMNLEDLLEARTRALKGLGKGKGGADGDEKIAEVRLIGDYLPDGGVVKEIGGGEEVGDPYYGGKEGFEGVYRQVGGFVGGFLKYLEKERGT</sequence>
<dbReference type="InterPro" id="IPR023485">
    <property type="entry name" value="Ptyr_pPase"/>
</dbReference>
<evidence type="ECO:0000259" key="5">
    <source>
        <dbReference type="SMART" id="SM00226"/>
    </source>
</evidence>
<dbReference type="Gene3D" id="3.40.50.2300">
    <property type="match status" value="1"/>
</dbReference>
<protein>
    <recommendedName>
        <fullName evidence="5">Phosphotyrosine protein phosphatase I domain-containing protein</fullName>
    </recommendedName>
</protein>
<feature type="active site" description="Proton donor" evidence="4">
    <location>
        <position position="155"/>
    </location>
</feature>
<reference evidence="6 7" key="1">
    <citation type="submission" date="2017-10" db="EMBL/GenBank/DDBJ databases">
        <title>Comparative genomics in systemic dimorphic fungi from Ajellomycetaceae.</title>
        <authorList>
            <person name="Munoz J.F."/>
            <person name="Mcewen J.G."/>
            <person name="Clay O.K."/>
            <person name="Cuomo C.A."/>
        </authorList>
    </citation>
    <scope>NUCLEOTIDE SEQUENCE [LARGE SCALE GENOMIC DNA]</scope>
    <source>
        <strain evidence="6 7">UAMH5409</strain>
    </source>
</reference>
<dbReference type="InterPro" id="IPR050438">
    <property type="entry name" value="LMW_PTPase"/>
</dbReference>
<evidence type="ECO:0000313" key="6">
    <source>
        <dbReference type="EMBL" id="PGG97079.1"/>
    </source>
</evidence>
<evidence type="ECO:0000256" key="1">
    <source>
        <dbReference type="ARBA" id="ARBA00011063"/>
    </source>
</evidence>
<dbReference type="STRING" id="1447875.A0A2B7WKM6"/>
<organism evidence="6 7">
    <name type="scientific">Helicocarpus griseus UAMH5409</name>
    <dbReference type="NCBI Taxonomy" id="1447875"/>
    <lineage>
        <taxon>Eukaryota</taxon>
        <taxon>Fungi</taxon>
        <taxon>Dikarya</taxon>
        <taxon>Ascomycota</taxon>
        <taxon>Pezizomycotina</taxon>
        <taxon>Eurotiomycetes</taxon>
        <taxon>Eurotiomycetidae</taxon>
        <taxon>Onygenales</taxon>
        <taxon>Ajellomycetaceae</taxon>
        <taxon>Helicocarpus</taxon>
    </lineage>
</organism>
<evidence type="ECO:0000313" key="7">
    <source>
        <dbReference type="Proteomes" id="UP000223968"/>
    </source>
</evidence>
<dbReference type="InterPro" id="IPR017867">
    <property type="entry name" value="Tyr_phospatase_low_mol_wt"/>
</dbReference>
<comment type="caution">
    <text evidence="6">The sequence shown here is derived from an EMBL/GenBank/DDBJ whole genome shotgun (WGS) entry which is preliminary data.</text>
</comment>
<dbReference type="OrthoDB" id="3388at2759"/>
<dbReference type="Pfam" id="PF01451">
    <property type="entry name" value="LMWPc"/>
    <property type="match status" value="1"/>
</dbReference>
<dbReference type="SUPFAM" id="SSF52788">
    <property type="entry name" value="Phosphotyrosine protein phosphatases I"/>
    <property type="match status" value="1"/>
</dbReference>
<dbReference type="PRINTS" id="PR00719">
    <property type="entry name" value="LMWPTPASE"/>
</dbReference>
<dbReference type="InterPro" id="IPR036196">
    <property type="entry name" value="Ptyr_pPase_sf"/>
</dbReference>
<dbReference type="SMART" id="SM00226">
    <property type="entry name" value="LMWPc"/>
    <property type="match status" value="1"/>
</dbReference>
<dbReference type="GO" id="GO:0004725">
    <property type="term" value="F:protein tyrosine phosphatase activity"/>
    <property type="evidence" value="ECO:0007669"/>
    <property type="project" value="InterPro"/>
</dbReference>
<evidence type="ECO:0000256" key="3">
    <source>
        <dbReference type="ARBA" id="ARBA00022912"/>
    </source>
</evidence>
<feature type="active site" description="Nucleophile" evidence="4">
    <location>
        <position position="13"/>
    </location>
</feature>
<evidence type="ECO:0000256" key="2">
    <source>
        <dbReference type="ARBA" id="ARBA00022801"/>
    </source>
</evidence>
<proteinExistence type="inferred from homology"/>